<gene>
    <name evidence="11" type="ORF">Cni_G00355</name>
</gene>
<evidence type="ECO:0000256" key="8">
    <source>
        <dbReference type="SAM" id="Coils"/>
    </source>
</evidence>
<dbReference type="PANTHER" id="PTHR37739:SF8">
    <property type="entry name" value="KINESIN-LIKE PROTEIN KIN-12D"/>
    <property type="match status" value="1"/>
</dbReference>
<evidence type="ECO:0000256" key="7">
    <source>
        <dbReference type="PROSITE-ProRule" id="PRU00283"/>
    </source>
</evidence>
<dbReference type="InterPro" id="IPR019821">
    <property type="entry name" value="Kinesin_motor_CS"/>
</dbReference>
<dbReference type="Pfam" id="PF00225">
    <property type="entry name" value="Kinesin"/>
    <property type="match status" value="1"/>
</dbReference>
<organism evidence="11 12">
    <name type="scientific">Canna indica</name>
    <name type="common">Indian-shot</name>
    <dbReference type="NCBI Taxonomy" id="4628"/>
    <lineage>
        <taxon>Eukaryota</taxon>
        <taxon>Viridiplantae</taxon>
        <taxon>Streptophyta</taxon>
        <taxon>Embryophyta</taxon>
        <taxon>Tracheophyta</taxon>
        <taxon>Spermatophyta</taxon>
        <taxon>Magnoliopsida</taxon>
        <taxon>Liliopsida</taxon>
        <taxon>Zingiberales</taxon>
        <taxon>Cannaceae</taxon>
        <taxon>Canna</taxon>
    </lineage>
</organism>
<dbReference type="GO" id="GO:0003777">
    <property type="term" value="F:microtubule motor activity"/>
    <property type="evidence" value="ECO:0007669"/>
    <property type="project" value="InterPro"/>
</dbReference>
<evidence type="ECO:0000313" key="12">
    <source>
        <dbReference type="Proteomes" id="UP001327560"/>
    </source>
</evidence>
<dbReference type="Gene3D" id="3.40.850.10">
    <property type="entry name" value="Kinesin motor domain"/>
    <property type="match status" value="1"/>
</dbReference>
<dbReference type="FunFam" id="3.40.850.10:FF:000033">
    <property type="entry name" value="Kinesin-like protein KIN-12E"/>
    <property type="match status" value="1"/>
</dbReference>
<feature type="coiled-coil region" evidence="8">
    <location>
        <begin position="1011"/>
        <end position="1059"/>
    </location>
</feature>
<dbReference type="SMART" id="SM00129">
    <property type="entry name" value="KISc"/>
    <property type="match status" value="1"/>
</dbReference>
<dbReference type="PROSITE" id="PS00411">
    <property type="entry name" value="KINESIN_MOTOR_1"/>
    <property type="match status" value="1"/>
</dbReference>
<evidence type="ECO:0000256" key="6">
    <source>
        <dbReference type="ARBA" id="ARBA00034488"/>
    </source>
</evidence>
<accession>A0AAQ3JMM6</accession>
<keyword evidence="5 7" id="KW-0505">Motor protein</keyword>
<dbReference type="GO" id="GO:0005874">
    <property type="term" value="C:microtubule"/>
    <property type="evidence" value="ECO:0007669"/>
    <property type="project" value="UniProtKB-KW"/>
</dbReference>
<reference evidence="11 12" key="1">
    <citation type="submission" date="2023-10" db="EMBL/GenBank/DDBJ databases">
        <title>Chromosome-scale genome assembly provides insights into flower coloration mechanisms of Canna indica.</title>
        <authorList>
            <person name="Li C."/>
        </authorList>
    </citation>
    <scope>NUCLEOTIDE SEQUENCE [LARGE SCALE GENOMIC DNA]</scope>
    <source>
        <tissue evidence="11">Flower</tissue>
    </source>
</reference>
<evidence type="ECO:0000259" key="10">
    <source>
        <dbReference type="PROSITE" id="PS50067"/>
    </source>
</evidence>
<evidence type="ECO:0000313" key="11">
    <source>
        <dbReference type="EMBL" id="WOK91664.1"/>
    </source>
</evidence>
<dbReference type="InterPro" id="IPR027417">
    <property type="entry name" value="P-loop_NTPase"/>
</dbReference>
<dbReference type="GO" id="GO:0007018">
    <property type="term" value="P:microtubule-based movement"/>
    <property type="evidence" value="ECO:0007669"/>
    <property type="project" value="InterPro"/>
</dbReference>
<evidence type="ECO:0000256" key="2">
    <source>
        <dbReference type="ARBA" id="ARBA00022741"/>
    </source>
</evidence>
<dbReference type="InterPro" id="IPR001752">
    <property type="entry name" value="Kinesin_motor_dom"/>
</dbReference>
<dbReference type="PANTHER" id="PTHR37739">
    <property type="entry name" value="KINESIN-LIKE PROTEIN KIN-12D"/>
    <property type="match status" value="1"/>
</dbReference>
<feature type="coiled-coil region" evidence="8">
    <location>
        <begin position="1246"/>
        <end position="1276"/>
    </location>
</feature>
<dbReference type="GO" id="GO:0008017">
    <property type="term" value="F:microtubule binding"/>
    <property type="evidence" value="ECO:0007669"/>
    <property type="project" value="InterPro"/>
</dbReference>
<protein>
    <recommendedName>
        <fullName evidence="10">Kinesin motor domain-containing protein</fullName>
    </recommendedName>
</protein>
<keyword evidence="2 7" id="KW-0547">Nucleotide-binding</keyword>
<feature type="domain" description="Kinesin motor" evidence="10">
    <location>
        <begin position="270"/>
        <end position="607"/>
    </location>
</feature>
<dbReference type="SUPFAM" id="SSF52540">
    <property type="entry name" value="P-loop containing nucleoside triphosphate hydrolases"/>
    <property type="match status" value="1"/>
</dbReference>
<evidence type="ECO:0000256" key="5">
    <source>
        <dbReference type="ARBA" id="ARBA00023175"/>
    </source>
</evidence>
<dbReference type="EMBL" id="CP136890">
    <property type="protein sequence ID" value="WOK91664.1"/>
    <property type="molecule type" value="Genomic_DNA"/>
</dbReference>
<keyword evidence="12" id="KW-1185">Reference proteome</keyword>
<feature type="region of interest" description="Disordered" evidence="9">
    <location>
        <begin position="142"/>
        <end position="222"/>
    </location>
</feature>
<dbReference type="InterPro" id="IPR044986">
    <property type="entry name" value="KIF15/KIN-12"/>
</dbReference>
<evidence type="ECO:0000256" key="4">
    <source>
        <dbReference type="ARBA" id="ARBA00023054"/>
    </source>
</evidence>
<sequence>MSSTQYDVEHEDVVDAVEKLAEAGVATTKLMLRELGAFRRYSNAGNTPTSDSNDENLPVDPSDLQAPQLESDPSRPPLQTIQEVVKNARPVLDQGAILRRKTETTPSKNHSKVSDQSHLPFRTPEKMVARYRFDWNSKAQPGLNAAKDGDDSNYHVSSSQLPPVNRGGRLGLGGGHGSNTPRTHRATGKASSVRSDGSSTHSTPAKSVMKLGHSGFSNSRAPMSVGTRTMSFSTPSRGIHISSTLPAVVNSAEVPHFELKEDQSFWMDNNVQVVIRVRPLNSTEKNLQGFRRCLKQQSAHNITWIGQPETQFKFDYVACETIDQEMLFRVAGLPMVENCMSGYNSCVFAYGQTGSGKTYTMLGETEELELRPSPSCGMTPRIFEFLFARIKAEEESRRDEKLKYSCRCSFLEIYNEQIIDLLDPSSSNLLLREDISKGVYVENLTDYVVENATDVIKLLIRGAANRKVASTTMNHESSRSHTVFTCVIESGWEKDLTVNIRTARLNLVDLAGSERQKSSGAEGERLKEAASINKSLSTLGHVIMVLADVAHGKQRHVPYRDSRLTFLLQDSLGGNSKTMIIANVSPSLCSANETLSTLRFAQRARLIQNNAVVNEDASEDIIALRHQIHLLKDELLVLKRQNVSRSLSLCTTVFEDSKSKIRDAPIKEKQSEVVDVNADELQSGEALESARLSLKQDDGIVPFACSSRDTESLLMELNKTRQELESCRCELQSCLQVNECLTRTISNLQAERDTGAFANDSQHSSIDHWNTELSSESSYTDTQIYGKRNECSNEQKTNHSEEILNLQLELDILKIILAEEKAFRTELEERTKIKEHNSENERVLSTSKQYEELEDELKDTKTIIEAFESEQFLLINEMEEVREKCNQQAELLKQKEHEISLLRDQLDLCSNRVDKLSLTKEEEMMSNIPSRHHEHDDSPLQMKLRKMHTSLEKAKDLNMRYQNNQVFHTSNSQEIEEVRREVEIETTEVIVCLQEELVALSKQAADSKNYESITKQRLMELETECKDLQARLCLVTQENEKLGKLVEEKDRKIRSLSEDWERLAYEISDILADGDASLEEAADQVVSISDSIQQRSWICEQVGRMSRGLSERDLHIEELHKCLKEAQNIRYDMEWKLRSLRGAALAISEAQQQESCDKEREILRLTSEITNKELTIIELENRIKDDEEQIKKAELRATVAFITVNKLSEKNEAHLQEIKHVKFLLDESKDVISKKDTVLHRHISLHTDAKKEIQDLSTQLKQYQEYIAELQQLSGEQNMRFRR</sequence>
<proteinExistence type="inferred from homology"/>
<feature type="region of interest" description="Disordered" evidence="9">
    <location>
        <begin position="92"/>
        <end position="122"/>
    </location>
</feature>
<evidence type="ECO:0000256" key="1">
    <source>
        <dbReference type="ARBA" id="ARBA00022701"/>
    </source>
</evidence>
<feature type="coiled-coil region" evidence="8">
    <location>
        <begin position="1162"/>
        <end position="1196"/>
    </location>
</feature>
<comment type="similarity">
    <text evidence="6">Belongs to the TRAFAC class myosin-kinesin ATPase superfamily. Kinesin family. KIN-12 subfamily.</text>
</comment>
<dbReference type="PRINTS" id="PR00380">
    <property type="entry name" value="KINESINHEAVY"/>
</dbReference>
<dbReference type="GO" id="GO:0005524">
    <property type="term" value="F:ATP binding"/>
    <property type="evidence" value="ECO:0007669"/>
    <property type="project" value="UniProtKB-UniRule"/>
</dbReference>
<feature type="binding site" evidence="7">
    <location>
        <begin position="351"/>
        <end position="358"/>
    </location>
    <ligand>
        <name>ATP</name>
        <dbReference type="ChEBI" id="CHEBI:30616"/>
    </ligand>
</feature>
<dbReference type="Proteomes" id="UP001327560">
    <property type="component" value="Chromosome 1"/>
</dbReference>
<dbReference type="InterPro" id="IPR036961">
    <property type="entry name" value="Kinesin_motor_dom_sf"/>
</dbReference>
<feature type="compositionally biased region" description="Polar residues" evidence="9">
    <location>
        <begin position="189"/>
        <end position="205"/>
    </location>
</feature>
<feature type="coiled-coil region" evidence="8">
    <location>
        <begin position="833"/>
        <end position="912"/>
    </location>
</feature>
<evidence type="ECO:0000256" key="9">
    <source>
        <dbReference type="SAM" id="MobiDB-lite"/>
    </source>
</evidence>
<evidence type="ECO:0000256" key="3">
    <source>
        <dbReference type="ARBA" id="ARBA00022840"/>
    </source>
</evidence>
<name>A0AAQ3JMM6_9LILI</name>
<keyword evidence="3 7" id="KW-0067">ATP-binding</keyword>
<feature type="compositionally biased region" description="Gly residues" evidence="9">
    <location>
        <begin position="168"/>
        <end position="177"/>
    </location>
</feature>
<dbReference type="PROSITE" id="PS50067">
    <property type="entry name" value="KINESIN_MOTOR_2"/>
    <property type="match status" value="1"/>
</dbReference>
<keyword evidence="1" id="KW-0493">Microtubule</keyword>
<keyword evidence="4 8" id="KW-0175">Coiled coil</keyword>
<feature type="region of interest" description="Disordered" evidence="9">
    <location>
        <begin position="41"/>
        <end position="76"/>
    </location>
</feature>